<dbReference type="EMBL" id="CAADFI010000047">
    <property type="protein sequence ID" value="VFJ93599.1"/>
    <property type="molecule type" value="Genomic_DNA"/>
</dbReference>
<accession>A0A450UM44</accession>
<evidence type="ECO:0000313" key="3">
    <source>
        <dbReference type="EMBL" id="VFJ94028.1"/>
    </source>
</evidence>
<protein>
    <submittedName>
        <fullName evidence="2">Uncharacterized protein</fullName>
    </submittedName>
</protein>
<gene>
    <name evidence="3" type="ORF">BECKH772A_GA0070896_100653</name>
    <name evidence="2" type="ORF">BECKH772B_GA0070898_100473</name>
    <name evidence="4" type="ORF">BECKH772C_GA0070978_100612</name>
</gene>
<evidence type="ECO:0000256" key="1">
    <source>
        <dbReference type="SAM" id="MobiDB-lite"/>
    </source>
</evidence>
<dbReference type="EMBL" id="CAADFG010000065">
    <property type="protein sequence ID" value="VFJ94028.1"/>
    <property type="molecule type" value="Genomic_DNA"/>
</dbReference>
<feature type="region of interest" description="Disordered" evidence="1">
    <location>
        <begin position="47"/>
        <end position="69"/>
    </location>
</feature>
<reference evidence="2" key="1">
    <citation type="submission" date="2019-02" db="EMBL/GenBank/DDBJ databases">
        <authorList>
            <person name="Gruber-Vodicka R. H."/>
            <person name="Seah K. B. B."/>
        </authorList>
    </citation>
    <scope>NUCLEOTIDE SEQUENCE</scope>
    <source>
        <strain evidence="4">BECK_SA2B12</strain>
        <strain evidence="3">BECK_SA2B15</strain>
        <strain evidence="2">BECK_SA2B20</strain>
    </source>
</reference>
<organism evidence="2">
    <name type="scientific">Candidatus Kentrum eta</name>
    <dbReference type="NCBI Taxonomy" id="2126337"/>
    <lineage>
        <taxon>Bacteria</taxon>
        <taxon>Pseudomonadati</taxon>
        <taxon>Pseudomonadota</taxon>
        <taxon>Gammaproteobacteria</taxon>
        <taxon>Candidatus Kentrum</taxon>
    </lineage>
</organism>
<evidence type="ECO:0000313" key="2">
    <source>
        <dbReference type="EMBL" id="VFJ93599.1"/>
    </source>
</evidence>
<sequence>MGADHQAFVLEFGIGAGHKADDVFERHRPIQSVDVFAPRLEVAARFRESRRQPRGPKGTGEVSGGLFDSLAAQAAPRHVFSR</sequence>
<name>A0A450UM44_9GAMM</name>
<dbReference type="AlphaFoldDB" id="A0A450UM44"/>
<proteinExistence type="predicted"/>
<dbReference type="EMBL" id="CAADFJ010000061">
    <property type="protein sequence ID" value="VFK01233.1"/>
    <property type="molecule type" value="Genomic_DNA"/>
</dbReference>
<evidence type="ECO:0000313" key="4">
    <source>
        <dbReference type="EMBL" id="VFK01233.1"/>
    </source>
</evidence>